<dbReference type="RefSeq" id="WP_169204688.1">
    <property type="nucleotide sequence ID" value="NZ_CP059560.1"/>
</dbReference>
<dbReference type="EMBL" id="WTVR01000003">
    <property type="protein sequence ID" value="NMF87243.1"/>
    <property type="molecule type" value="Genomic_DNA"/>
</dbReference>
<keyword evidence="2" id="KW-1185">Reference proteome</keyword>
<gene>
    <name evidence="1" type="ORF">GPA26_01990</name>
</gene>
<evidence type="ECO:0000313" key="1">
    <source>
        <dbReference type="EMBL" id="NMF87243.1"/>
    </source>
</evidence>
<reference evidence="1 2" key="1">
    <citation type="submission" date="2019-12" db="EMBL/GenBank/DDBJ databases">
        <title>Comparative genomics gives insights into the taxonomy of the Azoarcus-Aromatoleum group and reveals separate origins of nif in the plant-associated Azoarcus and non-plant-associated Aromatoleum sub-groups.</title>
        <authorList>
            <person name="Lafos M."/>
            <person name="Maluk M."/>
            <person name="Batista M."/>
            <person name="Junghare M."/>
            <person name="Carmona M."/>
            <person name="Faoro H."/>
            <person name="Cruz L.M."/>
            <person name="Battistoni F."/>
            <person name="De Souza E."/>
            <person name="Pedrosa F."/>
            <person name="Chen W.-M."/>
            <person name="Poole P.S."/>
            <person name="Dixon R.A."/>
            <person name="James E.K."/>
        </authorList>
    </citation>
    <scope>NUCLEOTIDE SEQUENCE [LARGE SCALE GENOMIC DNA]</scope>
    <source>
        <strain evidence="1 2">ToN1</strain>
    </source>
</reference>
<accession>A0ABX1MHI8</accession>
<proteinExistence type="predicted"/>
<name>A0ABX1MHI8_9RHOO</name>
<evidence type="ECO:0000313" key="2">
    <source>
        <dbReference type="Proteomes" id="UP000652074"/>
    </source>
</evidence>
<dbReference type="Proteomes" id="UP000652074">
    <property type="component" value="Unassembled WGS sequence"/>
</dbReference>
<sequence length="83" mass="8748">MVNLFVIDELQTADCRLVVPRSNGERANADHGLHVIGGIGQLGKNGIKRLRPTGRMTQAPGAATTSWLARHDSLLVASASAST</sequence>
<protein>
    <submittedName>
        <fullName evidence="1">Uncharacterized protein</fullName>
    </submittedName>
</protein>
<comment type="caution">
    <text evidence="1">The sequence shown here is derived from an EMBL/GenBank/DDBJ whole genome shotgun (WGS) entry which is preliminary data.</text>
</comment>
<organism evidence="1 2">
    <name type="scientific">Aromatoleum petrolei</name>
    <dbReference type="NCBI Taxonomy" id="76116"/>
    <lineage>
        <taxon>Bacteria</taxon>
        <taxon>Pseudomonadati</taxon>
        <taxon>Pseudomonadota</taxon>
        <taxon>Betaproteobacteria</taxon>
        <taxon>Rhodocyclales</taxon>
        <taxon>Rhodocyclaceae</taxon>
        <taxon>Aromatoleum</taxon>
    </lineage>
</organism>